<dbReference type="SUPFAM" id="SSF56219">
    <property type="entry name" value="DNase I-like"/>
    <property type="match status" value="1"/>
</dbReference>
<keyword evidence="4" id="KW-0378">Hydrolase</keyword>
<gene>
    <name evidence="6" type="ORF">BGZ70_006592</name>
</gene>
<dbReference type="EMBL" id="JAAAHY010000375">
    <property type="protein sequence ID" value="KAF9964350.1"/>
    <property type="molecule type" value="Genomic_DNA"/>
</dbReference>
<dbReference type="Gene3D" id="3.90.550.10">
    <property type="entry name" value="Spore Coat Polysaccharide Biosynthesis Protein SpsA, Chain A"/>
    <property type="match status" value="1"/>
</dbReference>
<dbReference type="Proteomes" id="UP000738359">
    <property type="component" value="Unassembled WGS sequence"/>
</dbReference>
<name>A0A9P6J7R8_MORAP</name>
<evidence type="ECO:0000256" key="3">
    <source>
        <dbReference type="ARBA" id="ARBA00022729"/>
    </source>
</evidence>
<dbReference type="PANTHER" id="PTHR16320">
    <property type="entry name" value="SPHINGOMYELINASE FAMILY MEMBER"/>
    <property type="match status" value="1"/>
</dbReference>
<dbReference type="InterPro" id="IPR017766">
    <property type="entry name" value="Sphingomyelinase/PLipase_C"/>
</dbReference>
<dbReference type="GO" id="GO:0004767">
    <property type="term" value="F:sphingomyelin phosphodiesterase activity"/>
    <property type="evidence" value="ECO:0007669"/>
    <property type="project" value="UniProtKB-EC"/>
</dbReference>
<dbReference type="Pfam" id="PF03372">
    <property type="entry name" value="Exo_endo_phos"/>
    <property type="match status" value="1"/>
</dbReference>
<dbReference type="EC" id="3.1.4.12" evidence="2"/>
<comment type="similarity">
    <text evidence="1">Belongs to the neutral sphingomyelinase family.</text>
</comment>
<dbReference type="AlphaFoldDB" id="A0A9P6J7R8"/>
<evidence type="ECO:0000256" key="4">
    <source>
        <dbReference type="ARBA" id="ARBA00022801"/>
    </source>
</evidence>
<dbReference type="NCBIfam" id="TIGR03395">
    <property type="entry name" value="sphingomy"/>
    <property type="match status" value="1"/>
</dbReference>
<sequence>MDRSMDHSMDWFKRRRLRPSIRRKLRRIRTSFRLHTRRNVLVLLISTFLILHIFSRIGRHRNSVEQRWQRLQQFAQPGIFGAPSDLVLNGPEAVRVQLCNVDGRLCSSWNHDKLWEQDELNRDESWLKPGSIRVPIGVQATLTMKDGQQRILRYGHHKCDPSTLDCHGIQRMAVQESIMSAIEKIVEACSGHDWLKEPAIIHTIQPKRTFSKRDVSMIAQFSISRLGRFEHARRVWPGPISVVIFLATNEDIIKLKEYFEQPDKMALYETITLTIVKPDYSQGTHKRYPINSLRNIGIRAASSDYIYVIDADFVPTTQLYAFATTNIIPLLERATTPTAYVVPCLAIKVEYKGRYPDTIEELQPLMKSGMAYITDPRAGHGPTATSLFMHKPVFGHSPAFEVCFESQWEPYYIVNRNGPHPYYDERFKNQGGDKQSHAILMNAIGYRFMVLRDHFMYHMDHPKLRWTGDGLDIHKQKDFTYFADYLPALENIFGRAQVVAPPIIETQNASLSVLTNNVYMLTELLNWGQKTRAGLIAGSNYVKGMDIIVLEECWANRPCKIIRDGLRDLYPYQTPTLGNEKKAWNSTTGAYSSFRPVNGGVVIMSKWPIKQQHQYIYRKSCGIDSWTNKGFVYVVLDYLGINIHVFGTHMQNDDKRCRQGQGALVRAGNLDDMRAYIDARNIPAEELVIIAGDFNINDDSVEYSTSLLGRLNVQSADEYVGYGHSFDPMENSIAGRNFPGKQGMSVDFVFVDKTHNQSVKSLVQTLLKVHSADYKLKGRVFDDFSDHFPVKAVIELDIAAGKELQSGNVTLVK</sequence>
<dbReference type="PANTHER" id="PTHR16320:SF23">
    <property type="entry name" value="SPHINGOMYELINASE C 1"/>
    <property type="match status" value="1"/>
</dbReference>
<dbReference type="Gene3D" id="3.60.10.10">
    <property type="entry name" value="Endonuclease/exonuclease/phosphatase"/>
    <property type="match status" value="1"/>
</dbReference>
<evidence type="ECO:0000256" key="1">
    <source>
        <dbReference type="ARBA" id="ARBA00006335"/>
    </source>
</evidence>
<organism evidence="6 7">
    <name type="scientific">Mortierella alpina</name>
    <name type="common">Oleaginous fungus</name>
    <name type="synonym">Mortierella renispora</name>
    <dbReference type="NCBI Taxonomy" id="64518"/>
    <lineage>
        <taxon>Eukaryota</taxon>
        <taxon>Fungi</taxon>
        <taxon>Fungi incertae sedis</taxon>
        <taxon>Mucoromycota</taxon>
        <taxon>Mortierellomycotina</taxon>
        <taxon>Mortierellomycetes</taxon>
        <taxon>Mortierellales</taxon>
        <taxon>Mortierellaceae</taxon>
        <taxon>Mortierella</taxon>
    </lineage>
</organism>
<feature type="domain" description="Endonuclease/exonuclease/phosphatase" evidence="5">
    <location>
        <begin position="517"/>
        <end position="787"/>
    </location>
</feature>
<reference evidence="6" key="1">
    <citation type="journal article" date="2020" name="Fungal Divers.">
        <title>Resolving the Mortierellaceae phylogeny through synthesis of multi-gene phylogenetics and phylogenomics.</title>
        <authorList>
            <person name="Vandepol N."/>
            <person name="Liber J."/>
            <person name="Desiro A."/>
            <person name="Na H."/>
            <person name="Kennedy M."/>
            <person name="Barry K."/>
            <person name="Grigoriev I.V."/>
            <person name="Miller A.N."/>
            <person name="O'Donnell K."/>
            <person name="Stajich J.E."/>
            <person name="Bonito G."/>
        </authorList>
    </citation>
    <scope>NUCLEOTIDE SEQUENCE</scope>
    <source>
        <strain evidence="6">CK1249</strain>
    </source>
</reference>
<proteinExistence type="inferred from homology"/>
<accession>A0A9P6J7R8</accession>
<keyword evidence="3" id="KW-0732">Signal</keyword>
<evidence type="ECO:0000256" key="2">
    <source>
        <dbReference type="ARBA" id="ARBA00012369"/>
    </source>
</evidence>
<protein>
    <recommendedName>
        <fullName evidence="2">sphingomyelin phosphodiesterase</fullName>
        <ecNumber evidence="2">3.1.4.12</ecNumber>
    </recommendedName>
</protein>
<dbReference type="Pfam" id="PF13896">
    <property type="entry name" value="Glyco_transf_49"/>
    <property type="match status" value="1"/>
</dbReference>
<dbReference type="InterPro" id="IPR029044">
    <property type="entry name" value="Nucleotide-diphossugar_trans"/>
</dbReference>
<dbReference type="OrthoDB" id="411524at2759"/>
<dbReference type="InterPro" id="IPR038772">
    <property type="entry name" value="Sph/SMPD2-like"/>
</dbReference>
<comment type="caution">
    <text evidence="6">The sequence shown here is derived from an EMBL/GenBank/DDBJ whole genome shotgun (WGS) entry which is preliminary data.</text>
</comment>
<evidence type="ECO:0000313" key="7">
    <source>
        <dbReference type="Proteomes" id="UP000738359"/>
    </source>
</evidence>
<keyword evidence="7" id="KW-1185">Reference proteome</keyword>
<dbReference type="InterPro" id="IPR036691">
    <property type="entry name" value="Endo/exonu/phosph_ase_sf"/>
</dbReference>
<evidence type="ECO:0000313" key="6">
    <source>
        <dbReference type="EMBL" id="KAF9964350.1"/>
    </source>
</evidence>
<dbReference type="CDD" id="cd09078">
    <property type="entry name" value="nSMase"/>
    <property type="match status" value="1"/>
</dbReference>
<dbReference type="GO" id="GO:0005576">
    <property type="term" value="C:extracellular region"/>
    <property type="evidence" value="ECO:0007669"/>
    <property type="project" value="InterPro"/>
</dbReference>
<dbReference type="InterPro" id="IPR005135">
    <property type="entry name" value="Endo/exonuclease/phosphatase"/>
</dbReference>
<evidence type="ECO:0000259" key="5">
    <source>
        <dbReference type="Pfam" id="PF03372"/>
    </source>
</evidence>